<protein>
    <recommendedName>
        <fullName evidence="12">Mitochondrial carrier protein</fullName>
    </recommendedName>
</protein>
<evidence type="ECO:0000256" key="4">
    <source>
        <dbReference type="ARBA" id="ARBA00022692"/>
    </source>
</evidence>
<evidence type="ECO:0000256" key="5">
    <source>
        <dbReference type="ARBA" id="ARBA00022737"/>
    </source>
</evidence>
<evidence type="ECO:0000256" key="7">
    <source>
        <dbReference type="ARBA" id="ARBA00023136"/>
    </source>
</evidence>
<dbReference type="EMBL" id="HBIZ01061926">
    <property type="protein sequence ID" value="CAE0785663.1"/>
    <property type="molecule type" value="Transcribed_RNA"/>
</dbReference>
<dbReference type="GO" id="GO:0016020">
    <property type="term" value="C:membrane"/>
    <property type="evidence" value="ECO:0007669"/>
    <property type="project" value="UniProtKB-SubCell"/>
</dbReference>
<evidence type="ECO:0000256" key="8">
    <source>
        <dbReference type="PROSITE-ProRule" id="PRU00282"/>
    </source>
</evidence>
<name>A0A7S4C3C4_CHRCT</name>
<comment type="subcellular location">
    <subcellularLocation>
        <location evidence="1">Membrane</location>
        <topology evidence="1">Multi-pass membrane protein</topology>
    </subcellularLocation>
</comment>
<dbReference type="AlphaFoldDB" id="A0A7S4C3C4"/>
<evidence type="ECO:0000256" key="10">
    <source>
        <dbReference type="SAM" id="MobiDB-lite"/>
    </source>
</evidence>
<dbReference type="InterPro" id="IPR023395">
    <property type="entry name" value="MCP_dom_sf"/>
</dbReference>
<feature type="repeat" description="Solcar" evidence="8">
    <location>
        <begin position="105"/>
        <end position="179"/>
    </location>
</feature>
<sequence length="372" mass="39003">MRGLVAGMPMGPTYLSCTGVGMARGGTRPPQLSLSRGTPTDSLSSGRLPRNVASGYRNEQAGSTSRRHLLTSLLAASAATPMLKTSVASALTPSTVSLAAASESSEFWSGLIAGAVQKTAKELVLHPLDTVKTRVQTSRRALTLDLFLDRPFAGLGPAITSGAPAASVFFAVKDAVKQRANALQLDTSAATLLAVACANVPYWLVRNPTEVIKARRQAGIVDDSLEAARKLYAEEGLRGFYTGYVSNYAYAYPVDSIKFVLYELLKKRVRAAKGGAKLSAVESAVGGAVSAVSAQSLATPLDVARTRAMTRPAGAPPMSPIECVRAIAAEEGLPALFSGVTPKAVRAVLSGAIQFSTYEATKDFVNQLLKVR</sequence>
<reference evidence="11" key="1">
    <citation type="submission" date="2021-01" db="EMBL/GenBank/DDBJ databases">
        <authorList>
            <person name="Corre E."/>
            <person name="Pelletier E."/>
            <person name="Niang G."/>
            <person name="Scheremetjew M."/>
            <person name="Finn R."/>
            <person name="Kale V."/>
            <person name="Holt S."/>
            <person name="Cochrane G."/>
            <person name="Meng A."/>
            <person name="Brown T."/>
            <person name="Cohen L."/>
        </authorList>
    </citation>
    <scope>NUCLEOTIDE SEQUENCE</scope>
    <source>
        <strain evidence="11">CCMP645</strain>
    </source>
</reference>
<organism evidence="11">
    <name type="scientific">Chrysotila carterae</name>
    <name type="common">Marine alga</name>
    <name type="synonym">Syracosphaera carterae</name>
    <dbReference type="NCBI Taxonomy" id="13221"/>
    <lineage>
        <taxon>Eukaryota</taxon>
        <taxon>Haptista</taxon>
        <taxon>Haptophyta</taxon>
        <taxon>Prymnesiophyceae</taxon>
        <taxon>Isochrysidales</taxon>
        <taxon>Isochrysidaceae</taxon>
        <taxon>Chrysotila</taxon>
    </lineage>
</organism>
<keyword evidence="3 9" id="KW-0813">Transport</keyword>
<dbReference type="Pfam" id="PF00153">
    <property type="entry name" value="Mito_carr"/>
    <property type="match status" value="3"/>
</dbReference>
<proteinExistence type="inferred from homology"/>
<gene>
    <name evidence="11" type="ORF">PCAR00345_LOCUS38371</name>
</gene>
<keyword evidence="7 8" id="KW-0472">Membrane</keyword>
<feature type="repeat" description="Solcar" evidence="8">
    <location>
        <begin position="278"/>
        <end position="364"/>
    </location>
</feature>
<dbReference type="SUPFAM" id="SSF103506">
    <property type="entry name" value="Mitochondrial carrier"/>
    <property type="match status" value="1"/>
</dbReference>
<keyword evidence="4 8" id="KW-0812">Transmembrane</keyword>
<evidence type="ECO:0000313" key="11">
    <source>
        <dbReference type="EMBL" id="CAE0785663.1"/>
    </source>
</evidence>
<dbReference type="PROSITE" id="PS50920">
    <property type="entry name" value="SOLCAR"/>
    <property type="match status" value="3"/>
</dbReference>
<evidence type="ECO:0000256" key="6">
    <source>
        <dbReference type="ARBA" id="ARBA00022989"/>
    </source>
</evidence>
<evidence type="ECO:0000256" key="2">
    <source>
        <dbReference type="ARBA" id="ARBA00006375"/>
    </source>
</evidence>
<evidence type="ECO:0000256" key="1">
    <source>
        <dbReference type="ARBA" id="ARBA00004141"/>
    </source>
</evidence>
<evidence type="ECO:0000256" key="9">
    <source>
        <dbReference type="RuleBase" id="RU000488"/>
    </source>
</evidence>
<comment type="similarity">
    <text evidence="2 9">Belongs to the mitochondrial carrier (TC 2.A.29) family.</text>
</comment>
<accession>A0A7S4C3C4</accession>
<keyword evidence="5" id="KW-0677">Repeat</keyword>
<dbReference type="InterPro" id="IPR018108">
    <property type="entry name" value="MCP_transmembrane"/>
</dbReference>
<keyword evidence="6" id="KW-1133">Transmembrane helix</keyword>
<dbReference type="PANTHER" id="PTHR45667">
    <property type="entry name" value="S-ADENOSYLMETHIONINE MITOCHONDRIAL CARRIER PROTEIN"/>
    <property type="match status" value="1"/>
</dbReference>
<feature type="compositionally biased region" description="Polar residues" evidence="10">
    <location>
        <begin position="30"/>
        <end position="45"/>
    </location>
</feature>
<evidence type="ECO:0000256" key="3">
    <source>
        <dbReference type="ARBA" id="ARBA00022448"/>
    </source>
</evidence>
<feature type="repeat" description="Solcar" evidence="8">
    <location>
        <begin position="186"/>
        <end position="268"/>
    </location>
</feature>
<dbReference type="Gene3D" id="1.50.40.10">
    <property type="entry name" value="Mitochondrial carrier domain"/>
    <property type="match status" value="2"/>
</dbReference>
<feature type="region of interest" description="Disordered" evidence="10">
    <location>
        <begin position="21"/>
        <end position="64"/>
    </location>
</feature>
<evidence type="ECO:0008006" key="12">
    <source>
        <dbReference type="Google" id="ProtNLM"/>
    </source>
</evidence>